<feature type="domain" description="Oxidoreductase-like" evidence="1">
    <location>
        <begin position="29"/>
        <end position="64"/>
    </location>
</feature>
<dbReference type="InterPro" id="IPR019180">
    <property type="entry name" value="Oxidoreductase-like_N"/>
</dbReference>
<dbReference type="AlphaFoldDB" id="A0A8S1FFZ3"/>
<gene>
    <name evidence="2" type="ORF">CBOVIS_LOCUS12445</name>
</gene>
<protein>
    <recommendedName>
        <fullName evidence="1">Oxidoreductase-like domain-containing protein</fullName>
    </recommendedName>
</protein>
<reference evidence="2 3" key="1">
    <citation type="submission" date="2020-04" db="EMBL/GenBank/DDBJ databases">
        <authorList>
            <person name="Laetsch R D."/>
            <person name="Stevens L."/>
            <person name="Kumar S."/>
            <person name="Blaxter L. M."/>
        </authorList>
    </citation>
    <scope>NUCLEOTIDE SEQUENCE [LARGE SCALE GENOMIC DNA]</scope>
</reference>
<organism evidence="2 3">
    <name type="scientific">Caenorhabditis bovis</name>
    <dbReference type="NCBI Taxonomy" id="2654633"/>
    <lineage>
        <taxon>Eukaryota</taxon>
        <taxon>Metazoa</taxon>
        <taxon>Ecdysozoa</taxon>
        <taxon>Nematoda</taxon>
        <taxon>Chromadorea</taxon>
        <taxon>Rhabditida</taxon>
        <taxon>Rhabditina</taxon>
        <taxon>Rhabditomorpha</taxon>
        <taxon>Rhabditoidea</taxon>
        <taxon>Rhabditidae</taxon>
        <taxon>Peloderinae</taxon>
        <taxon>Caenorhabditis</taxon>
    </lineage>
</organism>
<proteinExistence type="predicted"/>
<dbReference type="EMBL" id="CADEPM010000012">
    <property type="protein sequence ID" value="CAB3411003.1"/>
    <property type="molecule type" value="Genomic_DNA"/>
</dbReference>
<name>A0A8S1FFZ3_9PELO</name>
<evidence type="ECO:0000259" key="1">
    <source>
        <dbReference type="Pfam" id="PF09791"/>
    </source>
</evidence>
<evidence type="ECO:0000313" key="3">
    <source>
        <dbReference type="Proteomes" id="UP000494206"/>
    </source>
</evidence>
<dbReference type="OrthoDB" id="432685at2759"/>
<sequence length="144" mass="16602">MKADEKIVRLVREFLQNSSDREKSEFDGEPDEPRPQECCGQSCKPCVFDIHQQDVVRWAKQCAKNIKYGDESLYENVYGRCGDEPKTIGSIFDGNQYIRFRISQITRLTDSTNLYKFETDKKIGELPLGCHLRARFVGHSCAKT</sequence>
<comment type="caution">
    <text evidence="2">The sequence shown here is derived from an EMBL/GenBank/DDBJ whole genome shotgun (WGS) entry which is preliminary data.</text>
</comment>
<accession>A0A8S1FFZ3</accession>
<evidence type="ECO:0000313" key="2">
    <source>
        <dbReference type="EMBL" id="CAB3411003.1"/>
    </source>
</evidence>
<dbReference type="Pfam" id="PF09791">
    <property type="entry name" value="Oxidored-like"/>
    <property type="match status" value="1"/>
</dbReference>
<keyword evidence="3" id="KW-1185">Reference proteome</keyword>
<dbReference type="Proteomes" id="UP000494206">
    <property type="component" value="Unassembled WGS sequence"/>
</dbReference>